<gene>
    <name evidence="2" type="ORF">LODBEIA_P49490</name>
</gene>
<dbReference type="InterPro" id="IPR036047">
    <property type="entry name" value="F-box-like_dom_sf"/>
</dbReference>
<reference evidence="2 3" key="1">
    <citation type="submission" date="2024-03" db="EMBL/GenBank/DDBJ databases">
        <authorList>
            <person name="Brejova B."/>
        </authorList>
    </citation>
    <scope>NUCLEOTIDE SEQUENCE [LARGE SCALE GENOMIC DNA]</scope>
    <source>
        <strain evidence="2 3">CBS 14171</strain>
    </source>
</reference>
<proteinExistence type="predicted"/>
<protein>
    <recommendedName>
        <fullName evidence="1">F-box domain-containing protein</fullName>
    </recommendedName>
</protein>
<dbReference type="PROSITE" id="PS50181">
    <property type="entry name" value="FBOX"/>
    <property type="match status" value="1"/>
</dbReference>
<name>A0ABP0ZVZ5_9ASCO</name>
<evidence type="ECO:0000313" key="2">
    <source>
        <dbReference type="EMBL" id="CAK9441080.1"/>
    </source>
</evidence>
<dbReference type="SUPFAM" id="SSF81383">
    <property type="entry name" value="F-box domain"/>
    <property type="match status" value="1"/>
</dbReference>
<evidence type="ECO:0000313" key="3">
    <source>
        <dbReference type="Proteomes" id="UP001497383"/>
    </source>
</evidence>
<sequence length="448" mass="51254">MRNYQLIGRKGRPAGRRKTVEYPNAHLHSLPTEILTRIVEIVADDTRNLLALALTCHRFHGIICKNFLYNSAEFKSPSGFFRFTGQHLSHDTSNKINYLQTVRFVNPQVPDSSKYKTKIAGSYAVESNTRLTDSLSYSEFIKSLGTLFAHSYGLQCLEFTEIAPEFAFPGELKARHASIFKKKITKTKRRLNKLVLKSQTGWSIPLRDVHLSLVCKYFDVINELVLVNFIITNPINLDIAINKVTFDSCSYSSTSSRPSSSAFKDVAALELLRMPSSKELSLIDLVKLDAQKLNTLTIDLSSSMFYTGKEFNFTRYNPFFRLLCSREGGYARLSTLVLTDFGLFTYLQHEDVHSQNRDSWIEPPTNNFETFIKYVSNMANLVIVLKRTPVKIQTCKNCGFKEQSRDKAIETLTSQEWEHFLSPLEFHNNSLRIESYKGIPLYTVSKHN</sequence>
<feature type="domain" description="F-box" evidence="1">
    <location>
        <begin position="24"/>
        <end position="72"/>
    </location>
</feature>
<dbReference type="Pfam" id="PF12937">
    <property type="entry name" value="F-box-like"/>
    <property type="match status" value="1"/>
</dbReference>
<dbReference type="EMBL" id="OZ022410">
    <property type="protein sequence ID" value="CAK9441080.1"/>
    <property type="molecule type" value="Genomic_DNA"/>
</dbReference>
<keyword evidence="3" id="KW-1185">Reference proteome</keyword>
<dbReference type="GeneID" id="92210145"/>
<dbReference type="CDD" id="cd09917">
    <property type="entry name" value="F-box_SF"/>
    <property type="match status" value="1"/>
</dbReference>
<organism evidence="2 3">
    <name type="scientific">Lodderomyces beijingensis</name>
    <dbReference type="NCBI Taxonomy" id="1775926"/>
    <lineage>
        <taxon>Eukaryota</taxon>
        <taxon>Fungi</taxon>
        <taxon>Dikarya</taxon>
        <taxon>Ascomycota</taxon>
        <taxon>Saccharomycotina</taxon>
        <taxon>Pichiomycetes</taxon>
        <taxon>Debaryomycetaceae</taxon>
        <taxon>Candida/Lodderomyces clade</taxon>
        <taxon>Lodderomyces</taxon>
    </lineage>
</organism>
<evidence type="ECO:0000259" key="1">
    <source>
        <dbReference type="PROSITE" id="PS50181"/>
    </source>
</evidence>
<dbReference type="InterPro" id="IPR001810">
    <property type="entry name" value="F-box_dom"/>
</dbReference>
<dbReference type="Proteomes" id="UP001497383">
    <property type="component" value="Chromosome 6"/>
</dbReference>
<accession>A0ABP0ZVZ5</accession>
<dbReference type="RefSeq" id="XP_066831887.1">
    <property type="nucleotide sequence ID" value="XM_066975226.1"/>
</dbReference>